<protein>
    <submittedName>
        <fullName evidence="2">Uncharacterized protein</fullName>
    </submittedName>
</protein>
<reference evidence="2" key="2">
    <citation type="journal article" date="2015" name="Data Brief">
        <title>Shoot transcriptome of the giant reed, Arundo donax.</title>
        <authorList>
            <person name="Barrero R.A."/>
            <person name="Guerrero F.D."/>
            <person name="Moolhuijzen P."/>
            <person name="Goolsby J.A."/>
            <person name="Tidwell J."/>
            <person name="Bellgard S.E."/>
            <person name="Bellgard M.I."/>
        </authorList>
    </citation>
    <scope>NUCLEOTIDE SEQUENCE</scope>
    <source>
        <tissue evidence="2">Shoot tissue taken approximately 20 cm above the soil surface</tissue>
    </source>
</reference>
<feature type="transmembrane region" description="Helical" evidence="1">
    <location>
        <begin position="36"/>
        <end position="55"/>
    </location>
</feature>
<accession>A0A0A9DFW6</accession>
<proteinExistence type="predicted"/>
<evidence type="ECO:0000313" key="2">
    <source>
        <dbReference type="EMBL" id="JAD84530.1"/>
    </source>
</evidence>
<reference evidence="2" key="1">
    <citation type="submission" date="2014-09" db="EMBL/GenBank/DDBJ databases">
        <authorList>
            <person name="Magalhaes I.L.F."/>
            <person name="Oliveira U."/>
            <person name="Santos F.R."/>
            <person name="Vidigal T.H.D.A."/>
            <person name="Brescovit A.D."/>
            <person name="Santos A.J."/>
        </authorList>
    </citation>
    <scope>NUCLEOTIDE SEQUENCE</scope>
    <source>
        <tissue evidence="2">Shoot tissue taken approximately 20 cm above the soil surface</tissue>
    </source>
</reference>
<keyword evidence="1" id="KW-0812">Transmembrane</keyword>
<dbReference type="AlphaFoldDB" id="A0A0A9DFW6"/>
<dbReference type="EMBL" id="GBRH01213365">
    <property type="protein sequence ID" value="JAD84530.1"/>
    <property type="molecule type" value="Transcribed_RNA"/>
</dbReference>
<name>A0A0A9DFW6_ARUDO</name>
<sequence>MDLHTIYDISAESKGIFDGLYLKIWIIDVNNNVKSVVMFLILFYIFIMILQVDILQTSF</sequence>
<keyword evidence="1" id="KW-1133">Transmembrane helix</keyword>
<evidence type="ECO:0000256" key="1">
    <source>
        <dbReference type="SAM" id="Phobius"/>
    </source>
</evidence>
<keyword evidence="1" id="KW-0472">Membrane</keyword>
<organism evidence="2">
    <name type="scientific">Arundo donax</name>
    <name type="common">Giant reed</name>
    <name type="synonym">Donax arundinaceus</name>
    <dbReference type="NCBI Taxonomy" id="35708"/>
    <lineage>
        <taxon>Eukaryota</taxon>
        <taxon>Viridiplantae</taxon>
        <taxon>Streptophyta</taxon>
        <taxon>Embryophyta</taxon>
        <taxon>Tracheophyta</taxon>
        <taxon>Spermatophyta</taxon>
        <taxon>Magnoliopsida</taxon>
        <taxon>Liliopsida</taxon>
        <taxon>Poales</taxon>
        <taxon>Poaceae</taxon>
        <taxon>PACMAD clade</taxon>
        <taxon>Arundinoideae</taxon>
        <taxon>Arundineae</taxon>
        <taxon>Arundo</taxon>
    </lineage>
</organism>